<sequence>MRKINFPKFWNKAPKSKSRITEGSNVTRPGATVILTQTRRFGIGLDDYMQGIRNAENVDFTQRVQLYDIFSESLMDPHLYSVVQKRKSGVLGRKIEFRRNGVADDKVNEQISSPWFLRFLSDALDAEYWGFTLVQFYINPKGWIDYYLVPRKHVDPVLDVIKTRQTDLTGEPFDEYTDLLMIRGKEPLGILARCAPYVIYKRGTIGDWAQLAEIFGRPIRKYTYDAADPEARKATLEAADSQGGASVFLCPDGTTLEFVEPGNLSGSSEMYSSLTDRYNAELSKAVLGNTLTTEASETGTQALGTVHNKVEQELVEQDALGILNLLNYDMTDQFAALGVNTQGGEFVYVEEADLEQVKVKAELLEKAVNVFNLPLDDDYLYEQLNIERPDNYEQLKAEMEEKKKADNPFAQMMQSSTGKDVPFDKGKDPQQPQNRANSFFADAPHNNGALDW</sequence>
<evidence type="ECO:0000313" key="2">
    <source>
        <dbReference type="EMBL" id="RGN33858.1"/>
    </source>
</evidence>
<dbReference type="Proteomes" id="UP000260983">
    <property type="component" value="Unassembled WGS sequence"/>
</dbReference>
<protein>
    <submittedName>
        <fullName evidence="2">DUF935 family protein</fullName>
    </submittedName>
</protein>
<proteinExistence type="predicted"/>
<dbReference type="AlphaFoldDB" id="A0A3E5B8C6"/>
<accession>A0A3E5B8C6</accession>
<reference evidence="2 3" key="1">
    <citation type="submission" date="2018-08" db="EMBL/GenBank/DDBJ databases">
        <title>A genome reference for cultivated species of the human gut microbiota.</title>
        <authorList>
            <person name="Zou Y."/>
            <person name="Xue W."/>
            <person name="Luo G."/>
        </authorList>
    </citation>
    <scope>NUCLEOTIDE SEQUENCE [LARGE SCALE GENOMIC DNA]</scope>
    <source>
        <strain evidence="2 3">OM05-15BH</strain>
    </source>
</reference>
<dbReference type="Pfam" id="PF06074">
    <property type="entry name" value="Portal_Mu"/>
    <property type="match status" value="1"/>
</dbReference>
<gene>
    <name evidence="2" type="ORF">DXB65_15375</name>
</gene>
<evidence type="ECO:0000256" key="1">
    <source>
        <dbReference type="SAM" id="MobiDB-lite"/>
    </source>
</evidence>
<feature type="region of interest" description="Disordered" evidence="1">
    <location>
        <begin position="400"/>
        <end position="452"/>
    </location>
</feature>
<name>A0A3E5B8C6_9BACE</name>
<organism evidence="2 3">
    <name type="scientific">Bacteroides oleiciplenus</name>
    <dbReference type="NCBI Taxonomy" id="626931"/>
    <lineage>
        <taxon>Bacteria</taxon>
        <taxon>Pseudomonadati</taxon>
        <taxon>Bacteroidota</taxon>
        <taxon>Bacteroidia</taxon>
        <taxon>Bacteroidales</taxon>
        <taxon>Bacteroidaceae</taxon>
        <taxon>Bacteroides</taxon>
    </lineage>
</organism>
<dbReference type="InterPro" id="IPR009279">
    <property type="entry name" value="Portal_Mu"/>
</dbReference>
<dbReference type="EMBL" id="QSUL01000010">
    <property type="protein sequence ID" value="RGN33858.1"/>
    <property type="molecule type" value="Genomic_DNA"/>
</dbReference>
<evidence type="ECO:0000313" key="3">
    <source>
        <dbReference type="Proteomes" id="UP000260983"/>
    </source>
</evidence>
<dbReference type="RefSeq" id="WP_117724764.1">
    <property type="nucleotide sequence ID" value="NZ_QSUL01000010.1"/>
</dbReference>
<comment type="caution">
    <text evidence="2">The sequence shown here is derived from an EMBL/GenBank/DDBJ whole genome shotgun (WGS) entry which is preliminary data.</text>
</comment>